<dbReference type="PANTHER" id="PTHR14969">
    <property type="entry name" value="SPHINGOSINE-1-PHOSPHATE PHOSPHOHYDROLASE"/>
    <property type="match status" value="1"/>
</dbReference>
<keyword evidence="1" id="KW-0472">Membrane</keyword>
<keyword evidence="4" id="KW-1185">Reference proteome</keyword>
<comment type="caution">
    <text evidence="3">The sequence shown here is derived from an EMBL/GenBank/DDBJ whole genome shotgun (WGS) entry which is preliminary data.</text>
</comment>
<reference evidence="3 4" key="1">
    <citation type="submission" date="2021-01" db="EMBL/GenBank/DDBJ databases">
        <title>Genome public.</title>
        <authorList>
            <person name="Liu C."/>
            <person name="Sun Q."/>
        </authorList>
    </citation>
    <scope>NUCLEOTIDE SEQUENCE [LARGE SCALE GENOMIC DNA]</scope>
    <source>
        <strain evidence="3 4">YIM B02515</strain>
    </source>
</reference>
<feature type="transmembrane region" description="Helical" evidence="1">
    <location>
        <begin position="154"/>
        <end position="176"/>
    </location>
</feature>
<dbReference type="EMBL" id="JAESWC010000014">
    <property type="protein sequence ID" value="MBL4937384.1"/>
    <property type="molecule type" value="Genomic_DNA"/>
</dbReference>
<dbReference type="InterPro" id="IPR000326">
    <property type="entry name" value="PAP2/HPO"/>
</dbReference>
<keyword evidence="1" id="KW-0812">Transmembrane</keyword>
<evidence type="ECO:0000256" key="1">
    <source>
        <dbReference type="SAM" id="Phobius"/>
    </source>
</evidence>
<dbReference type="Gene3D" id="1.20.144.10">
    <property type="entry name" value="Phosphatidic acid phosphatase type 2/haloperoxidase"/>
    <property type="match status" value="1"/>
</dbReference>
<protein>
    <submittedName>
        <fullName evidence="3">Phosphatase PAP2 family protein</fullName>
    </submittedName>
</protein>
<dbReference type="SMART" id="SM00014">
    <property type="entry name" value="acidPPc"/>
    <property type="match status" value="1"/>
</dbReference>
<accession>A0ABS1TGE2</accession>
<evidence type="ECO:0000313" key="4">
    <source>
        <dbReference type="Proteomes" id="UP000632377"/>
    </source>
</evidence>
<dbReference type="InterPro" id="IPR036938">
    <property type="entry name" value="PAP2/HPO_sf"/>
</dbReference>
<keyword evidence="1" id="KW-1133">Transmembrane helix</keyword>
<name>A0ABS1TGE2_9CLOT</name>
<dbReference type="RefSeq" id="WP_202750136.1">
    <property type="nucleotide sequence ID" value="NZ_JAESWC010000014.1"/>
</dbReference>
<evidence type="ECO:0000259" key="2">
    <source>
        <dbReference type="SMART" id="SM00014"/>
    </source>
</evidence>
<feature type="domain" description="Phosphatidic acid phosphatase type 2/haloperoxidase" evidence="2">
    <location>
        <begin position="59"/>
        <end position="169"/>
    </location>
</feature>
<dbReference type="Proteomes" id="UP000632377">
    <property type="component" value="Unassembled WGS sequence"/>
</dbReference>
<feature type="transmembrane region" description="Helical" evidence="1">
    <location>
        <begin position="130"/>
        <end position="148"/>
    </location>
</feature>
<gene>
    <name evidence="3" type="ORF">JK636_16815</name>
</gene>
<dbReference type="Pfam" id="PF01569">
    <property type="entry name" value="PAP2"/>
    <property type="match status" value="1"/>
</dbReference>
<organism evidence="3 4">
    <name type="scientific">Clostridium rhizosphaerae</name>
    <dbReference type="NCBI Taxonomy" id="2803861"/>
    <lineage>
        <taxon>Bacteria</taxon>
        <taxon>Bacillati</taxon>
        <taxon>Bacillota</taxon>
        <taxon>Clostridia</taxon>
        <taxon>Eubacteriales</taxon>
        <taxon>Clostridiaceae</taxon>
        <taxon>Clostridium</taxon>
    </lineage>
</organism>
<evidence type="ECO:0000313" key="3">
    <source>
        <dbReference type="EMBL" id="MBL4937384.1"/>
    </source>
</evidence>
<sequence>MNGLLQVDNSILRFLSEGIRNSFFDSIMPVFSGINNHGEVWIAIAIILMINKNVGIRRLGISMLISLAIGFIVGEEILKNTVGRVRPVGSEYNFNFIAQIPKSYSFPSGHTTSSFAAFGACLFSKAKYRYLALALAILIAFSRIYLHVHYPSDVLGGVLLGLFCGKIGVNLGKAFFRARETN</sequence>
<proteinExistence type="predicted"/>
<dbReference type="SUPFAM" id="SSF48317">
    <property type="entry name" value="Acid phosphatase/Vanadium-dependent haloperoxidase"/>
    <property type="match status" value="1"/>
</dbReference>
<dbReference type="PANTHER" id="PTHR14969:SF13">
    <property type="entry name" value="AT30094P"/>
    <property type="match status" value="1"/>
</dbReference>